<reference evidence="1" key="1">
    <citation type="submission" date="2020-01" db="EMBL/GenBank/DDBJ databases">
        <authorList>
            <person name="Mishra B."/>
        </authorList>
    </citation>
    <scope>NUCLEOTIDE SEQUENCE [LARGE SCALE GENOMIC DNA]</scope>
</reference>
<evidence type="ECO:0000313" key="2">
    <source>
        <dbReference type="Proteomes" id="UP000467841"/>
    </source>
</evidence>
<evidence type="ECO:0008006" key="3">
    <source>
        <dbReference type="Google" id="ProtNLM"/>
    </source>
</evidence>
<organism evidence="1 2">
    <name type="scientific">Microthlaspi erraticum</name>
    <dbReference type="NCBI Taxonomy" id="1685480"/>
    <lineage>
        <taxon>Eukaryota</taxon>
        <taxon>Viridiplantae</taxon>
        <taxon>Streptophyta</taxon>
        <taxon>Embryophyta</taxon>
        <taxon>Tracheophyta</taxon>
        <taxon>Spermatophyta</taxon>
        <taxon>Magnoliopsida</taxon>
        <taxon>eudicotyledons</taxon>
        <taxon>Gunneridae</taxon>
        <taxon>Pentapetalae</taxon>
        <taxon>rosids</taxon>
        <taxon>malvids</taxon>
        <taxon>Brassicales</taxon>
        <taxon>Brassicaceae</taxon>
        <taxon>Coluteocarpeae</taxon>
        <taxon>Microthlaspi</taxon>
    </lineage>
</organism>
<dbReference type="OrthoDB" id="1906820at2759"/>
<keyword evidence="2" id="KW-1185">Reference proteome</keyword>
<dbReference type="AlphaFoldDB" id="A0A6D2KK63"/>
<gene>
    <name evidence="1" type="ORF">MERR_LOCUS35323</name>
</gene>
<name>A0A6D2KK63_9BRAS</name>
<proteinExistence type="predicted"/>
<sequence length="103" mass="11401">MSSLCKLKRMVMKEVIAISTQATVDKTVEENVITNPVVQTDQIITLPRCQTDPSWSTDCNLFGSGFVIDQENDERILGAMAEYQVSTPLHAELAALVWAMKNA</sequence>
<comment type="caution">
    <text evidence="1">The sequence shown here is derived from an EMBL/GenBank/DDBJ whole genome shotgun (WGS) entry which is preliminary data.</text>
</comment>
<accession>A0A6D2KK63</accession>
<dbReference type="EMBL" id="CACVBM020001385">
    <property type="protein sequence ID" value="CAA7048088.1"/>
    <property type="molecule type" value="Genomic_DNA"/>
</dbReference>
<protein>
    <recommendedName>
        <fullName evidence="3">RNase H type-1 domain-containing protein</fullName>
    </recommendedName>
</protein>
<dbReference type="Proteomes" id="UP000467841">
    <property type="component" value="Unassembled WGS sequence"/>
</dbReference>
<evidence type="ECO:0000313" key="1">
    <source>
        <dbReference type="EMBL" id="CAA7048088.1"/>
    </source>
</evidence>